<protein>
    <submittedName>
        <fullName evidence="2">Uncharacterized protein</fullName>
    </submittedName>
</protein>
<comment type="caution">
    <text evidence="2">The sequence shown here is derived from an EMBL/GenBank/DDBJ whole genome shotgun (WGS) entry which is preliminary data.</text>
</comment>
<feature type="transmembrane region" description="Helical" evidence="1">
    <location>
        <begin position="16"/>
        <end position="33"/>
    </location>
</feature>
<keyword evidence="1" id="KW-1133">Transmembrane helix</keyword>
<keyword evidence="1" id="KW-0812">Transmembrane</keyword>
<dbReference type="EMBL" id="CM026426">
    <property type="protein sequence ID" value="KAG0574771.1"/>
    <property type="molecule type" value="Genomic_DNA"/>
</dbReference>
<reference evidence="2" key="1">
    <citation type="submission" date="2020-06" db="EMBL/GenBank/DDBJ databases">
        <title>WGS assembly of Ceratodon purpureus strain R40.</title>
        <authorList>
            <person name="Carey S.B."/>
            <person name="Jenkins J."/>
            <person name="Shu S."/>
            <person name="Lovell J.T."/>
            <person name="Sreedasyam A."/>
            <person name="Maumus F."/>
            <person name="Tiley G.P."/>
            <person name="Fernandez-Pozo N."/>
            <person name="Barry K."/>
            <person name="Chen C."/>
            <person name="Wang M."/>
            <person name="Lipzen A."/>
            <person name="Daum C."/>
            <person name="Saski C.A."/>
            <person name="Payton A.C."/>
            <person name="Mcbreen J.C."/>
            <person name="Conrad R.E."/>
            <person name="Kollar L.M."/>
            <person name="Olsson S."/>
            <person name="Huttunen S."/>
            <person name="Landis J.B."/>
            <person name="Wickett N.J."/>
            <person name="Johnson M.G."/>
            <person name="Rensing S.A."/>
            <person name="Grimwood J."/>
            <person name="Schmutz J."/>
            <person name="Mcdaniel S.F."/>
        </authorList>
    </citation>
    <scope>NUCLEOTIDE SEQUENCE</scope>
    <source>
        <strain evidence="2">R40</strain>
    </source>
</reference>
<keyword evidence="1" id="KW-0472">Membrane</keyword>
<keyword evidence="3" id="KW-1185">Reference proteome</keyword>
<evidence type="ECO:0000313" key="2">
    <source>
        <dbReference type="EMBL" id="KAG0574771.1"/>
    </source>
</evidence>
<accession>A0A8T0HVP0</accession>
<evidence type="ECO:0000313" key="3">
    <source>
        <dbReference type="Proteomes" id="UP000822688"/>
    </source>
</evidence>
<organism evidence="2 3">
    <name type="scientific">Ceratodon purpureus</name>
    <name type="common">Fire moss</name>
    <name type="synonym">Dicranum purpureum</name>
    <dbReference type="NCBI Taxonomy" id="3225"/>
    <lineage>
        <taxon>Eukaryota</taxon>
        <taxon>Viridiplantae</taxon>
        <taxon>Streptophyta</taxon>
        <taxon>Embryophyta</taxon>
        <taxon>Bryophyta</taxon>
        <taxon>Bryophytina</taxon>
        <taxon>Bryopsida</taxon>
        <taxon>Dicranidae</taxon>
        <taxon>Pseudoditrichales</taxon>
        <taxon>Ditrichaceae</taxon>
        <taxon>Ceratodon</taxon>
    </lineage>
</organism>
<name>A0A8T0HVP0_CERPU</name>
<sequence length="138" mass="15735">MSCFGIIFAIEVSEEVLWFVLFFYVLCPLLLFMRELASRVSSVQRCKDNRVPSRSSPRVQTKTVRGHMKTYRSRLMCGTTIACTTSNKLGYGSLRRRVPDERVGERSSSARGGNKWILDQFYGGLCEEDFHNMSAFSA</sequence>
<dbReference type="Proteomes" id="UP000822688">
    <property type="component" value="Chromosome V"/>
</dbReference>
<dbReference type="AlphaFoldDB" id="A0A8T0HVP0"/>
<proteinExistence type="predicted"/>
<gene>
    <name evidence="2" type="ORF">KC19_VG289700</name>
</gene>
<evidence type="ECO:0000256" key="1">
    <source>
        <dbReference type="SAM" id="Phobius"/>
    </source>
</evidence>